<organism evidence="1 2">
    <name type="scientific">Larimichthys crocea</name>
    <name type="common">Large yellow croaker</name>
    <name type="synonym">Pseudosciaena crocea</name>
    <dbReference type="NCBI Taxonomy" id="215358"/>
    <lineage>
        <taxon>Eukaryota</taxon>
        <taxon>Metazoa</taxon>
        <taxon>Chordata</taxon>
        <taxon>Craniata</taxon>
        <taxon>Vertebrata</taxon>
        <taxon>Euteleostomi</taxon>
        <taxon>Actinopterygii</taxon>
        <taxon>Neopterygii</taxon>
        <taxon>Teleostei</taxon>
        <taxon>Neoteleostei</taxon>
        <taxon>Acanthomorphata</taxon>
        <taxon>Eupercaria</taxon>
        <taxon>Sciaenidae</taxon>
        <taxon>Larimichthys</taxon>
    </lineage>
</organism>
<proteinExistence type="predicted"/>
<sequence length="375" mass="41989">MTVPPKEQKVAECLNRLHAINLGEIASNCDITAFIIDYFVQDEDEDDHDSVLDESDEEYEVNKVKMKIGDLKRQIQHEDFASNAGSPDVKLQKGFSCTCKYFNGKQCSSSFKEEELVSLRATTERSYYNCKVQECRQVLAENGITKLMAPGNTAPHASHDFEVHYSFDFAQQLHYPHDPMQPGPIFFKTPRKCAVFGVVTEGLPQMVIFLLDEATVVSKGANCVISLLDYFFDNYGASPSGVLIPQLCGDEVGNVFVPMYGWDTYLSPFFKRLPSINLLHHIECRVDGSVICKTLAQSEPVTHELLKCNLDNVPVKKPIALQPEGLSDDRKSSTINPPTPNNLIRSNNTLSHTMLSDLVIVKTTLIKPIHSHFTL</sequence>
<accession>A0A6G0I7Q5</accession>
<dbReference type="PANTHER" id="PTHR34415">
    <property type="entry name" value="INTEGRASE CATALYTIC DOMAIN-CONTAINING PROTEIN"/>
    <property type="match status" value="1"/>
</dbReference>
<name>A0A6G0I7Q5_LARCR</name>
<dbReference type="PANTHER" id="PTHR34415:SF1">
    <property type="entry name" value="INTEGRASE CATALYTIC DOMAIN-CONTAINING PROTEIN"/>
    <property type="match status" value="1"/>
</dbReference>
<evidence type="ECO:0000313" key="2">
    <source>
        <dbReference type="Proteomes" id="UP000424527"/>
    </source>
</evidence>
<protein>
    <submittedName>
        <fullName evidence="1">Uncharacterized protein</fullName>
    </submittedName>
</protein>
<gene>
    <name evidence="1" type="ORF">D5F01_LYC13437</name>
</gene>
<dbReference type="Proteomes" id="UP000424527">
    <property type="component" value="Unassembled WGS sequence"/>
</dbReference>
<comment type="caution">
    <text evidence="1">The sequence shown here is derived from an EMBL/GenBank/DDBJ whole genome shotgun (WGS) entry which is preliminary data.</text>
</comment>
<reference evidence="1 2" key="1">
    <citation type="submission" date="2019-07" db="EMBL/GenBank/DDBJ databases">
        <title>Chromosome genome assembly for large yellow croaker.</title>
        <authorList>
            <person name="Xiao S."/>
        </authorList>
    </citation>
    <scope>NUCLEOTIDE SEQUENCE [LARGE SCALE GENOMIC DNA]</scope>
    <source>
        <strain evidence="1">JMULYC20181020</strain>
        <tissue evidence="1">Muscle</tissue>
    </source>
</reference>
<evidence type="ECO:0000313" key="1">
    <source>
        <dbReference type="EMBL" id="KAE8287397.1"/>
    </source>
</evidence>
<dbReference type="EMBL" id="REGW02000013">
    <property type="protein sequence ID" value="KAE8287397.1"/>
    <property type="molecule type" value="Genomic_DNA"/>
</dbReference>
<keyword evidence="2" id="KW-1185">Reference proteome</keyword>
<dbReference type="AlphaFoldDB" id="A0A6G0I7Q5"/>